<sequence length="150" mass="16581">MALPTPPYPINTLLLRPVLSLAAWTFAMEIWLYATRIPAFSKYKINLRNPSRAKAEMEAKFPPHVTNVAANFAHLHEQPTVFYAVVLALAVAGDASLGTQYAAWGYVGLRVAHSFYQSLVNDPVIRRFYLFATSSLVLAGLTARAALLVF</sequence>
<dbReference type="GeneID" id="54358706"/>
<evidence type="ECO:0000313" key="7">
    <source>
        <dbReference type="RefSeq" id="XP_033462980.1"/>
    </source>
</evidence>
<dbReference type="GO" id="GO:0016020">
    <property type="term" value="C:membrane"/>
    <property type="evidence" value="ECO:0007669"/>
    <property type="project" value="UniProtKB-SubCell"/>
</dbReference>
<dbReference type="InterPro" id="IPR023352">
    <property type="entry name" value="MAPEG-like_dom_sf"/>
</dbReference>
<dbReference type="Pfam" id="PF01124">
    <property type="entry name" value="MAPEG"/>
    <property type="match status" value="1"/>
</dbReference>
<name>A0A6J3MEA6_9PEZI</name>
<keyword evidence="6" id="KW-1185">Reference proteome</keyword>
<dbReference type="AlphaFoldDB" id="A0A6J3MEA6"/>
<evidence type="ECO:0008006" key="8">
    <source>
        <dbReference type="Google" id="ProtNLM"/>
    </source>
</evidence>
<evidence type="ECO:0000256" key="2">
    <source>
        <dbReference type="ARBA" id="ARBA00022692"/>
    </source>
</evidence>
<dbReference type="Gene3D" id="1.20.120.550">
    <property type="entry name" value="Membrane associated eicosanoid/glutathione metabolism-like domain"/>
    <property type="match status" value="1"/>
</dbReference>
<evidence type="ECO:0000256" key="1">
    <source>
        <dbReference type="ARBA" id="ARBA00004370"/>
    </source>
</evidence>
<proteinExistence type="predicted"/>
<keyword evidence="4 5" id="KW-0472">Membrane</keyword>
<gene>
    <name evidence="7" type="ORF">K489DRAFT_313038</name>
</gene>
<keyword evidence="2 5" id="KW-0812">Transmembrane</keyword>
<reference evidence="7" key="1">
    <citation type="submission" date="2020-01" db="EMBL/GenBank/DDBJ databases">
        <authorList>
            <consortium name="DOE Joint Genome Institute"/>
            <person name="Haridas S."/>
            <person name="Albert R."/>
            <person name="Binder M."/>
            <person name="Bloem J."/>
            <person name="Labutti K."/>
            <person name="Salamov A."/>
            <person name="Andreopoulos B."/>
            <person name="Baker S.E."/>
            <person name="Barry K."/>
            <person name="Bills G."/>
            <person name="Bluhm B.H."/>
            <person name="Cannon C."/>
            <person name="Castanera R."/>
            <person name="Culley D.E."/>
            <person name="Daum C."/>
            <person name="Ezra D."/>
            <person name="Gonzalez J.B."/>
            <person name="Henrissat B."/>
            <person name="Kuo A."/>
            <person name="Liang C."/>
            <person name="Lipzen A."/>
            <person name="Lutzoni F."/>
            <person name="Magnuson J."/>
            <person name="Mondo S."/>
            <person name="Nolan M."/>
            <person name="Ohm R."/>
            <person name="Pangilinan J."/>
            <person name="Park H.-J."/>
            <person name="Ramirez L."/>
            <person name="Alfaro M."/>
            <person name="Sun H."/>
            <person name="Tritt A."/>
            <person name="Yoshinaga Y."/>
            <person name="Zwiers L.-H."/>
            <person name="Turgeon B.G."/>
            <person name="Goodwin S.B."/>
            <person name="Spatafora J.W."/>
            <person name="Crous P.W."/>
            <person name="Grigoriev I.V."/>
        </authorList>
    </citation>
    <scope>NUCLEOTIDE SEQUENCE</scope>
    <source>
        <strain evidence="7">CBS 342.82</strain>
    </source>
</reference>
<dbReference type="RefSeq" id="XP_033462980.1">
    <property type="nucleotide sequence ID" value="XM_033600906.1"/>
</dbReference>
<organism evidence="7">
    <name type="scientific">Dissoconium aciculare CBS 342.82</name>
    <dbReference type="NCBI Taxonomy" id="1314786"/>
    <lineage>
        <taxon>Eukaryota</taxon>
        <taxon>Fungi</taxon>
        <taxon>Dikarya</taxon>
        <taxon>Ascomycota</taxon>
        <taxon>Pezizomycotina</taxon>
        <taxon>Dothideomycetes</taxon>
        <taxon>Dothideomycetidae</taxon>
        <taxon>Mycosphaerellales</taxon>
        <taxon>Dissoconiaceae</taxon>
        <taxon>Dissoconium</taxon>
    </lineage>
</organism>
<reference evidence="7" key="2">
    <citation type="submission" date="2020-04" db="EMBL/GenBank/DDBJ databases">
        <authorList>
            <consortium name="NCBI Genome Project"/>
        </authorList>
    </citation>
    <scope>NUCLEOTIDE SEQUENCE</scope>
    <source>
        <strain evidence="7">CBS 342.82</strain>
    </source>
</reference>
<dbReference type="SUPFAM" id="SSF161084">
    <property type="entry name" value="MAPEG domain-like"/>
    <property type="match status" value="1"/>
</dbReference>
<feature type="transmembrane region" description="Helical" evidence="5">
    <location>
        <begin position="81"/>
        <end position="107"/>
    </location>
</feature>
<evidence type="ECO:0000256" key="5">
    <source>
        <dbReference type="SAM" id="Phobius"/>
    </source>
</evidence>
<feature type="transmembrane region" description="Helical" evidence="5">
    <location>
        <begin position="127"/>
        <end position="149"/>
    </location>
</feature>
<dbReference type="InterPro" id="IPR001129">
    <property type="entry name" value="Membr-assoc_MAPEG"/>
</dbReference>
<evidence type="ECO:0000256" key="4">
    <source>
        <dbReference type="ARBA" id="ARBA00023136"/>
    </source>
</evidence>
<feature type="transmembrane region" description="Helical" evidence="5">
    <location>
        <begin position="13"/>
        <end position="34"/>
    </location>
</feature>
<reference evidence="7" key="3">
    <citation type="submission" date="2025-08" db="UniProtKB">
        <authorList>
            <consortium name="RefSeq"/>
        </authorList>
    </citation>
    <scope>IDENTIFICATION</scope>
    <source>
        <strain evidence="7">CBS 342.82</strain>
    </source>
</reference>
<protein>
    <recommendedName>
        <fullName evidence="8">Membrane-associated proteins in eicosanoid and glutathione metabolism</fullName>
    </recommendedName>
</protein>
<keyword evidence="3 5" id="KW-1133">Transmembrane helix</keyword>
<dbReference type="OrthoDB" id="4456959at2759"/>
<evidence type="ECO:0000313" key="6">
    <source>
        <dbReference type="Proteomes" id="UP000504637"/>
    </source>
</evidence>
<evidence type="ECO:0000256" key="3">
    <source>
        <dbReference type="ARBA" id="ARBA00022989"/>
    </source>
</evidence>
<comment type="subcellular location">
    <subcellularLocation>
        <location evidence="1">Membrane</location>
    </subcellularLocation>
</comment>
<accession>A0A6J3MEA6</accession>
<dbReference type="Proteomes" id="UP000504637">
    <property type="component" value="Unplaced"/>
</dbReference>